<reference evidence="1" key="1">
    <citation type="journal article" date="2022" name="bioRxiv">
        <title>Population genetic analysis of Ophidiomyces ophidiicola, the causative agent of snake fungal disease, indicates recent introductions to the USA.</title>
        <authorList>
            <person name="Ladner J.T."/>
            <person name="Palmer J.M."/>
            <person name="Ettinger C.L."/>
            <person name="Stajich J.E."/>
            <person name="Farrell T.M."/>
            <person name="Glorioso B.M."/>
            <person name="Lawson B."/>
            <person name="Price S.J."/>
            <person name="Stengle A.G."/>
            <person name="Grear D.A."/>
            <person name="Lorch J.M."/>
        </authorList>
    </citation>
    <scope>NUCLEOTIDE SEQUENCE</scope>
    <source>
        <strain evidence="1">NWHC 24266-5</strain>
    </source>
</reference>
<evidence type="ECO:0000313" key="1">
    <source>
        <dbReference type="EMBL" id="KAI2386707.1"/>
    </source>
</evidence>
<proteinExistence type="predicted"/>
<dbReference type="EMBL" id="JALBCA010000045">
    <property type="protein sequence ID" value="KAI2386707.1"/>
    <property type="molecule type" value="Genomic_DNA"/>
</dbReference>
<organism evidence="1">
    <name type="scientific">Ophidiomyces ophidiicola</name>
    <dbReference type="NCBI Taxonomy" id="1387563"/>
    <lineage>
        <taxon>Eukaryota</taxon>
        <taxon>Fungi</taxon>
        <taxon>Dikarya</taxon>
        <taxon>Ascomycota</taxon>
        <taxon>Pezizomycotina</taxon>
        <taxon>Eurotiomycetes</taxon>
        <taxon>Eurotiomycetidae</taxon>
        <taxon>Onygenales</taxon>
        <taxon>Onygenaceae</taxon>
        <taxon>Ophidiomyces</taxon>
    </lineage>
</organism>
<name>A0ACB8UWG1_9EURO</name>
<sequence>MLLIRVFLGAILCHLAWARSLLSKDQLCLNSIYRGLRAVSFADVTSEDRWQATCQSRLRAASIYATAKLYCTPAEIKAGDKVLQEYCVTYGNVEFLPMSAVAANLTDERIKTYKTVNQKDIKLIKKSKEPVVMSKPYYDLAYRTIYESNRQSTLHHTYGFAMYGFWGGIVFFGIVYRLYIVFFNIKRSRFGVDEEGNGSNKHSLLPRPLAKISHWFQTTLVIPGAIKPYHQRPFYCWATVGPQYAAYIADRTGIITYYNLPIVWIFGIRNNIFLWATGWSFRTFNLFHRHVARIATLEGIVHSIAYTVYYFIRGGAATYKENFTEVWFAMGAVATVVMSFLLIFSSIWLRMKSYEVFLLLHIALSIVTIVALFHHTWVFKTREYDAYLWPLVAIWVFDRTLRIIRLVYCNLRVRLGSKFLQNTETVAIYDKDSDVIRLEVTPASTSLKLRPGQHYYLYQPFRWTGYENHPFTLGAWANIDSQPSQSTTPGTAISSSDASPVASLKGLDTSMQRASPRSEVSTKRTTQAIFWIRPLDGWTNHLRKQCEKAKDGRFTTTLLMEGPYGECEPLSTFEYVLLIVGGTGVASAVPYIQDHIERTLAQNEASSKKNTRTRDMKLVWAAREPAFMQQVASRELRPALVRNDFSATFYSTSKSTLPSQTINSEKVLEDDIKPQEKDCTTLNLQYGRPDIKSMILNSAAETAASNSSMAVLVCGPPGLADEARDAVHAAMRQGHQHVKYFEEAFGW</sequence>
<comment type="caution">
    <text evidence="1">The sequence shown here is derived from an EMBL/GenBank/DDBJ whole genome shotgun (WGS) entry which is preliminary data.</text>
</comment>
<protein>
    <submittedName>
        <fullName evidence="1">Uncharacterized protein</fullName>
    </submittedName>
</protein>
<accession>A0ACB8UWG1</accession>
<gene>
    <name evidence="1" type="ORF">LOY88_003428</name>
</gene>